<organism evidence="1 2">
    <name type="scientific">Vibrio alginolyticus</name>
    <dbReference type="NCBI Taxonomy" id="663"/>
    <lineage>
        <taxon>Bacteria</taxon>
        <taxon>Pseudomonadati</taxon>
        <taxon>Pseudomonadota</taxon>
        <taxon>Gammaproteobacteria</taxon>
        <taxon>Vibrionales</taxon>
        <taxon>Vibrionaceae</taxon>
        <taxon>Vibrio</taxon>
    </lineage>
</organism>
<keyword evidence="2" id="KW-1185">Reference proteome</keyword>
<protein>
    <submittedName>
        <fullName evidence="1">Uncharacterized protein</fullName>
    </submittedName>
</protein>
<comment type="caution">
    <text evidence="1">The sequence shown here is derived from an EMBL/GenBank/DDBJ whole genome shotgun (WGS) entry which is preliminary data.</text>
</comment>
<gene>
    <name evidence="1" type="ORF">AL553_022440</name>
</gene>
<sequence>MPTITISEQFKSDEIHTGSAFMTTIVCSNETDQSSLLFHATFKIPRLHSMLSCQLADQGGGHDCGS</sequence>
<evidence type="ECO:0000313" key="1">
    <source>
        <dbReference type="EMBL" id="PNP20396.1"/>
    </source>
</evidence>
<name>A0ABX4X972_VIBAL</name>
<proteinExistence type="predicted"/>
<dbReference type="EMBL" id="LOSN02000002">
    <property type="protein sequence ID" value="PNP20396.1"/>
    <property type="molecule type" value="Genomic_DNA"/>
</dbReference>
<reference evidence="1" key="1">
    <citation type="submission" date="2017-12" db="EMBL/GenBank/DDBJ databases">
        <title>FDA dAtabase for Regulatory Grade micrObial Sequences (FDA-ARGOS): Supporting development and validation of Infectious Disease Dx tests.</title>
        <authorList>
            <person name="Hoffmann M."/>
            <person name="Allard M."/>
            <person name="Evans P."/>
            <person name="Brown E."/>
            <person name="Tallon L.J."/>
            <person name="Sadzewicz L."/>
            <person name="Sengamalay N."/>
            <person name="Ott S."/>
            <person name="Godinez A."/>
            <person name="Nagaraj S."/>
            <person name="Vavikolanu K."/>
            <person name="Aluvathingal J."/>
            <person name="Nadendla S."/>
            <person name="Hobson J."/>
            <person name="Sichtig H."/>
        </authorList>
    </citation>
    <scope>NUCLEOTIDE SEQUENCE [LARGE SCALE GENOMIC DNA]</scope>
    <source>
        <strain evidence="1">FDAARGOS_97</strain>
    </source>
</reference>
<dbReference type="Proteomes" id="UP000054316">
    <property type="component" value="Unassembled WGS sequence"/>
</dbReference>
<evidence type="ECO:0000313" key="2">
    <source>
        <dbReference type="Proteomes" id="UP000054316"/>
    </source>
</evidence>
<accession>A0ABX4X972</accession>